<dbReference type="PANTHER" id="PTHR43463">
    <property type="entry name" value="NICOTINATE-NUCLEOTIDE--DIMETHYLBENZIMIDAZOLE PHOSPHORIBOSYLTRANSFERASE"/>
    <property type="match status" value="1"/>
</dbReference>
<proteinExistence type="inferred from homology"/>
<keyword evidence="6 11" id="KW-0169">Cobalamin biosynthesis</keyword>
<evidence type="ECO:0000256" key="10">
    <source>
        <dbReference type="ARBA" id="ARBA00047340"/>
    </source>
</evidence>
<dbReference type="RefSeq" id="WP_249286944.1">
    <property type="nucleotide sequence ID" value="NZ_JACRWC010000072.1"/>
</dbReference>
<dbReference type="Proteomes" id="UP000644115">
    <property type="component" value="Unassembled WGS sequence"/>
</dbReference>
<dbReference type="GO" id="GO:0009236">
    <property type="term" value="P:cobalamin biosynthetic process"/>
    <property type="evidence" value="ECO:0007669"/>
    <property type="project" value="UniProtKB-UniRule"/>
</dbReference>
<dbReference type="SUPFAM" id="SSF52733">
    <property type="entry name" value="Nicotinate mononucleotide:5,6-dimethylbenzimidazole phosphoribosyltransferase (CobT)"/>
    <property type="match status" value="1"/>
</dbReference>
<dbReference type="GO" id="GO:0008939">
    <property type="term" value="F:nicotinate-nucleotide-dimethylbenzimidazole phosphoribosyltransferase activity"/>
    <property type="evidence" value="ECO:0007669"/>
    <property type="project" value="UniProtKB-UniRule"/>
</dbReference>
<organism evidence="12 13">
    <name type="scientific">Lentihominibacter faecis</name>
    <dbReference type="NCBI Taxonomy" id="2764712"/>
    <lineage>
        <taxon>Bacteria</taxon>
        <taxon>Bacillati</taxon>
        <taxon>Bacillota</taxon>
        <taxon>Clostridia</taxon>
        <taxon>Peptostreptococcales</taxon>
        <taxon>Anaerovoracaceae</taxon>
        <taxon>Lentihominibacter</taxon>
    </lineage>
</organism>
<dbReference type="InterPro" id="IPR003200">
    <property type="entry name" value="Nict_dMeBzImd_PRibTrfase"/>
</dbReference>
<evidence type="ECO:0000256" key="7">
    <source>
        <dbReference type="ARBA" id="ARBA00022676"/>
    </source>
</evidence>
<evidence type="ECO:0000256" key="11">
    <source>
        <dbReference type="HAMAP-Rule" id="MF_00230"/>
    </source>
</evidence>
<comment type="similarity">
    <text evidence="3 11">Belongs to the CobT family.</text>
</comment>
<reference evidence="12" key="1">
    <citation type="submission" date="2020-08" db="EMBL/GenBank/DDBJ databases">
        <authorList>
            <person name="Liu C."/>
            <person name="Sun Q."/>
        </authorList>
    </citation>
    <scope>NUCLEOTIDE SEQUENCE</scope>
    <source>
        <strain evidence="12">BX16</strain>
    </source>
</reference>
<dbReference type="InterPro" id="IPR036087">
    <property type="entry name" value="Nict_dMeBzImd_PRibTrfase_sf"/>
</dbReference>
<feature type="active site" description="Proton acceptor" evidence="11">
    <location>
        <position position="342"/>
    </location>
</feature>
<evidence type="ECO:0000313" key="12">
    <source>
        <dbReference type="EMBL" id="MBC5999516.1"/>
    </source>
</evidence>
<dbReference type="NCBIfam" id="TIGR03160">
    <property type="entry name" value="cobT_DBIPRT"/>
    <property type="match status" value="1"/>
</dbReference>
<evidence type="ECO:0000256" key="8">
    <source>
        <dbReference type="ARBA" id="ARBA00022679"/>
    </source>
</evidence>
<keyword evidence="13" id="KW-1185">Reference proteome</keyword>
<evidence type="ECO:0000256" key="2">
    <source>
        <dbReference type="ARBA" id="ARBA00005049"/>
    </source>
</evidence>
<dbReference type="InterPro" id="IPR017846">
    <property type="entry name" value="Nict_dMeBzImd_PRibTrfase_bact"/>
</dbReference>
<evidence type="ECO:0000256" key="5">
    <source>
        <dbReference type="ARBA" id="ARBA00015486"/>
    </source>
</evidence>
<evidence type="ECO:0000256" key="1">
    <source>
        <dbReference type="ARBA" id="ARBA00002197"/>
    </source>
</evidence>
<evidence type="ECO:0000256" key="4">
    <source>
        <dbReference type="ARBA" id="ARBA00011991"/>
    </source>
</evidence>
<dbReference type="EMBL" id="JACRWC010000072">
    <property type="protein sequence ID" value="MBC5999516.1"/>
    <property type="molecule type" value="Genomic_DNA"/>
</dbReference>
<dbReference type="EC" id="2.4.2.21" evidence="4 11"/>
<dbReference type="AlphaFoldDB" id="A0A923SMW0"/>
<comment type="pathway">
    <text evidence="2 11">Nucleoside biosynthesis; alpha-ribazole biosynthesis; alpha-ribazole from 5,6-dimethylbenzimidazole: step 1/2.</text>
</comment>
<gene>
    <name evidence="11 12" type="primary">cobT</name>
    <name evidence="12" type="ORF">H8876_05835</name>
</gene>
<dbReference type="InterPro" id="IPR023195">
    <property type="entry name" value="Nict_dMeBzImd_PRibTrfase_N"/>
</dbReference>
<keyword evidence="7 11" id="KW-0328">Glycosyltransferase</keyword>
<dbReference type="HAMAP" id="MF_00230">
    <property type="entry name" value="CobT"/>
    <property type="match status" value="1"/>
</dbReference>
<protein>
    <recommendedName>
        <fullName evidence="5 11">Nicotinate-nucleotide--dimethylbenzimidazole phosphoribosyltransferase</fullName>
        <shortName evidence="11">NN:DBI PRT</shortName>
        <ecNumber evidence="4 11">2.4.2.21</ecNumber>
    </recommendedName>
    <alternativeName>
        <fullName evidence="9 11">N(1)-alpha-phosphoribosyltransferase</fullName>
    </alternativeName>
</protein>
<evidence type="ECO:0000256" key="3">
    <source>
        <dbReference type="ARBA" id="ARBA00007110"/>
    </source>
</evidence>
<accession>A0A923SMW0</accession>
<dbReference type="PANTHER" id="PTHR43463:SF1">
    <property type="entry name" value="NICOTINATE-NUCLEOTIDE--DIMETHYLBENZIMIDAZOLE PHOSPHORIBOSYLTRANSFERASE"/>
    <property type="match status" value="1"/>
</dbReference>
<comment type="catalytic activity">
    <reaction evidence="10 11">
        <text>5,6-dimethylbenzimidazole + nicotinate beta-D-ribonucleotide = alpha-ribazole 5'-phosphate + nicotinate + H(+)</text>
        <dbReference type="Rhea" id="RHEA:11196"/>
        <dbReference type="ChEBI" id="CHEBI:15378"/>
        <dbReference type="ChEBI" id="CHEBI:15890"/>
        <dbReference type="ChEBI" id="CHEBI:32544"/>
        <dbReference type="ChEBI" id="CHEBI:57502"/>
        <dbReference type="ChEBI" id="CHEBI:57918"/>
        <dbReference type="EC" id="2.4.2.21"/>
    </reaction>
</comment>
<name>A0A923SMW0_9FIRM</name>
<evidence type="ECO:0000256" key="6">
    <source>
        <dbReference type="ARBA" id="ARBA00022573"/>
    </source>
</evidence>
<dbReference type="NCBIfam" id="NF000996">
    <property type="entry name" value="PRK00105.1"/>
    <property type="match status" value="1"/>
</dbReference>
<dbReference type="Gene3D" id="1.10.1610.10">
    <property type="match status" value="1"/>
</dbReference>
<dbReference type="CDD" id="cd02439">
    <property type="entry name" value="DMB-PRT_CobT"/>
    <property type="match status" value="1"/>
</dbReference>
<dbReference type="Pfam" id="PF02277">
    <property type="entry name" value="DBI_PRT"/>
    <property type="match status" value="1"/>
</dbReference>
<comment type="function">
    <text evidence="1 11">Catalyzes the synthesis of alpha-ribazole-5'-phosphate from nicotinate mononucleotide (NAMN) and 5,6-dimethylbenzimidazole (DMB).</text>
</comment>
<evidence type="ECO:0000256" key="9">
    <source>
        <dbReference type="ARBA" id="ARBA00030686"/>
    </source>
</evidence>
<comment type="caution">
    <text evidence="12">The sequence shown here is derived from an EMBL/GenBank/DDBJ whole genome shotgun (WGS) entry which is preliminary data.</text>
</comment>
<keyword evidence="8 11" id="KW-0808">Transferase</keyword>
<evidence type="ECO:0000313" key="13">
    <source>
        <dbReference type="Proteomes" id="UP000644115"/>
    </source>
</evidence>
<dbReference type="Gene3D" id="3.40.50.10210">
    <property type="match status" value="1"/>
</dbReference>
<sequence>MTKEEFFAQLNEIDPADVKAMEKAADRQARLAKPPGSLGVLEELSIKMAGITGQVNNTIEKTCVAVMCADNGVAEEGIASAPQSVTRAQTINFTRRLTGVGALAESFGSDLLIVDLGVKDDIPQEFYCEAPLADTHKIVNRRIRRGTWNIAKGPAMTFAEALQCIETGMEMASALKKAGYDLIGAGEMGIGNTTTSAAVLSALTGLGAEETCGRGGGVNDAGFSKKKEIVDAVSQPYRSTEFGEALDCLTDVRNATLEILATAGGFDICAMTGLYLGAARNRLPIVIDGYISAVASLAAYMMAPDCASYMFASHKSLEKGYMHAMDRLELRPFLDLDMRLGEGSGCPIAFEVLRGACDVMCHMATFDEAEINDDYLDEIQEGDFF</sequence>